<keyword evidence="2" id="KW-1185">Reference proteome</keyword>
<proteinExistence type="predicted"/>
<reference evidence="1" key="2">
    <citation type="journal article" date="2022" name="New Phytol.">
        <title>Evolutionary transition to the ectomycorrhizal habit in the genomes of a hyperdiverse lineage of mushroom-forming fungi.</title>
        <authorList>
            <person name="Looney B."/>
            <person name="Miyauchi S."/>
            <person name="Morin E."/>
            <person name="Drula E."/>
            <person name="Courty P.E."/>
            <person name="Kohler A."/>
            <person name="Kuo A."/>
            <person name="LaButti K."/>
            <person name="Pangilinan J."/>
            <person name="Lipzen A."/>
            <person name="Riley R."/>
            <person name="Andreopoulos W."/>
            <person name="He G."/>
            <person name="Johnson J."/>
            <person name="Nolan M."/>
            <person name="Tritt A."/>
            <person name="Barry K.W."/>
            <person name="Grigoriev I.V."/>
            <person name="Nagy L.G."/>
            <person name="Hibbett D."/>
            <person name="Henrissat B."/>
            <person name="Matheny P.B."/>
            <person name="Labbe J."/>
            <person name="Martin F.M."/>
        </authorList>
    </citation>
    <scope>NUCLEOTIDE SEQUENCE</scope>
    <source>
        <strain evidence="1">HHB10654</strain>
    </source>
</reference>
<evidence type="ECO:0000313" key="2">
    <source>
        <dbReference type="Proteomes" id="UP000814140"/>
    </source>
</evidence>
<gene>
    <name evidence="1" type="ORF">BV25DRAFT_1771787</name>
</gene>
<organism evidence="1 2">
    <name type="scientific">Artomyces pyxidatus</name>
    <dbReference type="NCBI Taxonomy" id="48021"/>
    <lineage>
        <taxon>Eukaryota</taxon>
        <taxon>Fungi</taxon>
        <taxon>Dikarya</taxon>
        <taxon>Basidiomycota</taxon>
        <taxon>Agaricomycotina</taxon>
        <taxon>Agaricomycetes</taxon>
        <taxon>Russulales</taxon>
        <taxon>Auriscalpiaceae</taxon>
        <taxon>Artomyces</taxon>
    </lineage>
</organism>
<name>A0ACB8T3S2_9AGAM</name>
<dbReference type="Proteomes" id="UP000814140">
    <property type="component" value="Unassembled WGS sequence"/>
</dbReference>
<sequence>EEYLSHCIWLEGRRGLVNSTCRGCLDGNRVACIRCETCFGGHLLCEECTVEQHSRAPFHIIKRWNGHFFVSETLTKIGLRVQLGHVGGGRCPIPHPGHKNFVIIDVTGIHRVALDFCDCQSLPHRVQMIQSELWPSTPLEPQTGATFAVLKLFHRL</sequence>
<reference evidence="1" key="1">
    <citation type="submission" date="2021-03" db="EMBL/GenBank/DDBJ databases">
        <authorList>
            <consortium name="DOE Joint Genome Institute"/>
            <person name="Ahrendt S."/>
            <person name="Looney B.P."/>
            <person name="Miyauchi S."/>
            <person name="Morin E."/>
            <person name="Drula E."/>
            <person name="Courty P.E."/>
            <person name="Chicoki N."/>
            <person name="Fauchery L."/>
            <person name="Kohler A."/>
            <person name="Kuo A."/>
            <person name="Labutti K."/>
            <person name="Pangilinan J."/>
            <person name="Lipzen A."/>
            <person name="Riley R."/>
            <person name="Andreopoulos W."/>
            <person name="He G."/>
            <person name="Johnson J."/>
            <person name="Barry K.W."/>
            <person name="Grigoriev I.V."/>
            <person name="Nagy L."/>
            <person name="Hibbett D."/>
            <person name="Henrissat B."/>
            <person name="Matheny P.B."/>
            <person name="Labbe J."/>
            <person name="Martin F."/>
        </authorList>
    </citation>
    <scope>NUCLEOTIDE SEQUENCE</scope>
    <source>
        <strain evidence="1">HHB10654</strain>
    </source>
</reference>
<protein>
    <submittedName>
        <fullName evidence="1">Uncharacterized protein</fullName>
    </submittedName>
</protein>
<feature type="non-terminal residue" evidence="1">
    <location>
        <position position="1"/>
    </location>
</feature>
<dbReference type="EMBL" id="MU277205">
    <property type="protein sequence ID" value="KAI0063042.1"/>
    <property type="molecule type" value="Genomic_DNA"/>
</dbReference>
<comment type="caution">
    <text evidence="1">The sequence shown here is derived from an EMBL/GenBank/DDBJ whole genome shotgun (WGS) entry which is preliminary data.</text>
</comment>
<feature type="non-terminal residue" evidence="1">
    <location>
        <position position="156"/>
    </location>
</feature>
<accession>A0ACB8T3S2</accession>
<evidence type="ECO:0000313" key="1">
    <source>
        <dbReference type="EMBL" id="KAI0063042.1"/>
    </source>
</evidence>